<feature type="coiled-coil region" evidence="1">
    <location>
        <begin position="46"/>
        <end position="158"/>
    </location>
</feature>
<dbReference type="RefSeq" id="WP_035247108.1">
    <property type="nucleotide sequence ID" value="NZ_AQQY01000001.1"/>
</dbReference>
<proteinExistence type="predicted"/>
<sequence>MSDITELEQRLAAALERISAGAEALNAQAAPPTDSPDEGAADSAELEKLRQALDEEKTANAQLEERVRVIHGKLEGQVAGMDDEVARLREQAAAAEADITRLRTVNAELRRINNDLRAANAEGVGDAHLINKSMLAELDALRALRDSDQQEVDEVIAELMPLVQEEKNA</sequence>
<keyword evidence="4" id="KW-1185">Reference proteome</keyword>
<dbReference type="STRING" id="1461693.ATO10_01505"/>
<keyword evidence="1" id="KW-0175">Coiled coil</keyword>
<gene>
    <name evidence="3" type="ORF">ATO10_01505</name>
</gene>
<comment type="caution">
    <text evidence="3">The sequence shown here is derived from an EMBL/GenBank/DDBJ whole genome shotgun (WGS) entry which is preliminary data.</text>
</comment>
<evidence type="ECO:0000313" key="4">
    <source>
        <dbReference type="Proteomes" id="UP000024836"/>
    </source>
</evidence>
<name>A0A058ZRB0_9RHOB</name>
<organism evidence="3 4">
    <name type="scientific">Actibacterium atlanticum</name>
    <dbReference type="NCBI Taxonomy" id="1461693"/>
    <lineage>
        <taxon>Bacteria</taxon>
        <taxon>Pseudomonadati</taxon>
        <taxon>Pseudomonadota</taxon>
        <taxon>Alphaproteobacteria</taxon>
        <taxon>Rhodobacterales</taxon>
        <taxon>Roseobacteraceae</taxon>
        <taxon>Actibacterium</taxon>
    </lineage>
</organism>
<protein>
    <submittedName>
        <fullName evidence="3">Uncharacterized protein</fullName>
    </submittedName>
</protein>
<reference evidence="3 4" key="1">
    <citation type="submission" date="2013-04" db="EMBL/GenBank/DDBJ databases">
        <title>Shimia sp. 22II-S11-Z10 Genome Sequencing.</title>
        <authorList>
            <person name="Lai Q."/>
            <person name="Li G."/>
            <person name="Shao Z."/>
        </authorList>
    </citation>
    <scope>NUCLEOTIDE SEQUENCE [LARGE SCALE GENOMIC DNA]</scope>
    <source>
        <strain evidence="4">22II-S11-Z10</strain>
    </source>
</reference>
<evidence type="ECO:0000256" key="2">
    <source>
        <dbReference type="SAM" id="MobiDB-lite"/>
    </source>
</evidence>
<dbReference type="PATRIC" id="fig|1461693.3.peg.315"/>
<feature type="region of interest" description="Disordered" evidence="2">
    <location>
        <begin position="23"/>
        <end position="43"/>
    </location>
</feature>
<accession>A0A058ZRB0</accession>
<dbReference type="EMBL" id="AQQY01000001">
    <property type="protein sequence ID" value="KCV83396.1"/>
    <property type="molecule type" value="Genomic_DNA"/>
</dbReference>
<evidence type="ECO:0000256" key="1">
    <source>
        <dbReference type="SAM" id="Coils"/>
    </source>
</evidence>
<evidence type="ECO:0000313" key="3">
    <source>
        <dbReference type="EMBL" id="KCV83396.1"/>
    </source>
</evidence>
<dbReference type="OrthoDB" id="7871100at2"/>
<dbReference type="Proteomes" id="UP000024836">
    <property type="component" value="Unassembled WGS sequence"/>
</dbReference>
<dbReference type="AlphaFoldDB" id="A0A058ZRB0"/>
<dbReference type="eggNOG" id="COG1196">
    <property type="taxonomic scope" value="Bacteria"/>
</dbReference>